<dbReference type="GO" id="GO:0006623">
    <property type="term" value="P:protein targeting to vacuole"/>
    <property type="evidence" value="ECO:0007669"/>
    <property type="project" value="TreeGrafter"/>
</dbReference>
<evidence type="ECO:0000256" key="6">
    <source>
        <dbReference type="ARBA" id="ARBA00025010"/>
    </source>
</evidence>
<dbReference type="GO" id="GO:0000813">
    <property type="term" value="C:ESCRT I complex"/>
    <property type="evidence" value="ECO:0007669"/>
    <property type="project" value="TreeGrafter"/>
</dbReference>
<evidence type="ECO:0000256" key="7">
    <source>
        <dbReference type="PROSITE-ProRule" id="PRU00646"/>
    </source>
</evidence>
<evidence type="ECO:0000256" key="1">
    <source>
        <dbReference type="ARBA" id="ARBA00004633"/>
    </source>
</evidence>
<dbReference type="SUPFAM" id="SSF140111">
    <property type="entry name" value="Endosomal sorting complex assembly domain"/>
    <property type="match status" value="1"/>
</dbReference>
<comment type="function">
    <text evidence="6">Component of the ESCRT-I complex, a regulator of vesicular trafficking process. Required for the sorting of endocytic ubiquitinated cargos into multivesicular bodies. May be involved in cell growth and differentiation.</text>
</comment>
<evidence type="ECO:0000256" key="8">
    <source>
        <dbReference type="SAM" id="MobiDB-lite"/>
    </source>
</evidence>
<dbReference type="GO" id="GO:0031902">
    <property type="term" value="C:late endosome membrane"/>
    <property type="evidence" value="ECO:0007669"/>
    <property type="project" value="UniProtKB-SubCell"/>
</dbReference>
<evidence type="ECO:0000259" key="9">
    <source>
        <dbReference type="PROSITE" id="PS51314"/>
    </source>
</evidence>
<dbReference type="PANTHER" id="PTHR13678:SF2">
    <property type="entry name" value="VACUOLAR PROTEIN SORTING-ASSOCIATED PROTEIN 37A"/>
    <property type="match status" value="1"/>
</dbReference>
<evidence type="ECO:0000256" key="5">
    <source>
        <dbReference type="ARBA" id="ARBA00022927"/>
    </source>
</evidence>
<evidence type="ECO:0000256" key="2">
    <source>
        <dbReference type="ARBA" id="ARBA00007617"/>
    </source>
</evidence>
<evidence type="ECO:0000313" key="10">
    <source>
        <dbReference type="EMBL" id="OWA52193.1"/>
    </source>
</evidence>
<evidence type="ECO:0000256" key="4">
    <source>
        <dbReference type="ARBA" id="ARBA00022753"/>
    </source>
</evidence>
<dbReference type="Gene3D" id="1.10.287.660">
    <property type="entry name" value="Helix hairpin bin"/>
    <property type="match status" value="1"/>
</dbReference>
<comment type="caution">
    <text evidence="10">The sequence shown here is derived from an EMBL/GenBank/DDBJ whole genome shotgun (WGS) entry which is preliminary data.</text>
</comment>
<keyword evidence="5 7" id="KW-0653">Protein transport</keyword>
<dbReference type="PROSITE" id="PS51314">
    <property type="entry name" value="VPS37_C"/>
    <property type="match status" value="1"/>
</dbReference>
<accession>A0A9X6NGA0</accession>
<evidence type="ECO:0000256" key="3">
    <source>
        <dbReference type="ARBA" id="ARBA00022448"/>
    </source>
</evidence>
<dbReference type="Pfam" id="PF07200">
    <property type="entry name" value="Mod_r"/>
    <property type="match status" value="1"/>
</dbReference>
<dbReference type="Proteomes" id="UP000192578">
    <property type="component" value="Unassembled WGS sequence"/>
</dbReference>
<dbReference type="InterPro" id="IPR037202">
    <property type="entry name" value="ESCRT_assembly_dom"/>
</dbReference>
<protein>
    <submittedName>
        <fullName evidence="10">Vacuolar protein sorting-associated protein 37A</fullName>
    </submittedName>
</protein>
<proteinExistence type="inferred from homology"/>
<dbReference type="GO" id="GO:0043162">
    <property type="term" value="P:ubiquitin-dependent protein catabolic process via the multivesicular body sorting pathway"/>
    <property type="evidence" value="ECO:0007669"/>
    <property type="project" value="TreeGrafter"/>
</dbReference>
<sequence length="349" mass="39585">MSWLWGKKTEEPQLTPLQAQRQKQLDSLKQQHRRIVEVNRDTSYRIPFNVGAQTFFLDITLGVMFPREPPSLRLTPKGTHTLVEASSGIINSPKMAAFNMHSDLGRLITEVIEEFQRNPPLMPRDFPPPDNGFGSSTGPSLYPNFPSQPPVTLPRRSDSPATFPPFPTTTLTHQTSQPMWSSVSDNFPEVMTMSDTDLQALLDSTEDQVLWDKMATAPVIASLKDEAKRLSELNRIVALENMARKPFLEKKKSKLFDLYSTAGELRQEFDDLQRQQETLAQQFDPQMIQEQIRIAAAEAEMQSDAVAEEFIAGKMDLDAFLGNFLEKRKLAHTRKATDDLFGRQVQNSF</sequence>
<dbReference type="GO" id="GO:0006612">
    <property type="term" value="P:protein targeting to membrane"/>
    <property type="evidence" value="ECO:0007669"/>
    <property type="project" value="TreeGrafter"/>
</dbReference>
<reference evidence="11" key="1">
    <citation type="submission" date="2017-01" db="EMBL/GenBank/DDBJ databases">
        <title>Comparative genomics of anhydrobiosis in the tardigrade Hypsibius dujardini.</title>
        <authorList>
            <person name="Yoshida Y."/>
            <person name="Koutsovoulos G."/>
            <person name="Laetsch D."/>
            <person name="Stevens L."/>
            <person name="Kumar S."/>
            <person name="Horikawa D."/>
            <person name="Ishino K."/>
            <person name="Komine S."/>
            <person name="Tomita M."/>
            <person name="Blaxter M."/>
            <person name="Arakawa K."/>
        </authorList>
    </citation>
    <scope>NUCLEOTIDE SEQUENCE [LARGE SCALE GENOMIC DNA]</scope>
    <source>
        <strain evidence="11">Z151</strain>
    </source>
</reference>
<organism evidence="10 11">
    <name type="scientific">Hypsibius exemplaris</name>
    <name type="common">Freshwater tardigrade</name>
    <dbReference type="NCBI Taxonomy" id="2072580"/>
    <lineage>
        <taxon>Eukaryota</taxon>
        <taxon>Metazoa</taxon>
        <taxon>Ecdysozoa</taxon>
        <taxon>Tardigrada</taxon>
        <taxon>Eutardigrada</taxon>
        <taxon>Parachela</taxon>
        <taxon>Hypsibioidea</taxon>
        <taxon>Hypsibiidae</taxon>
        <taxon>Hypsibius</taxon>
    </lineage>
</organism>
<dbReference type="CDD" id="cd11685">
    <property type="entry name" value="UEV_TSG101-like"/>
    <property type="match status" value="1"/>
</dbReference>
<dbReference type="InterPro" id="IPR009851">
    <property type="entry name" value="Mod_r"/>
</dbReference>
<dbReference type="InterPro" id="IPR029012">
    <property type="entry name" value="Helix_hairpin_bin_sf"/>
</dbReference>
<dbReference type="EMBL" id="MTYJ01000255">
    <property type="protein sequence ID" value="OWA52193.1"/>
    <property type="molecule type" value="Genomic_DNA"/>
</dbReference>
<comment type="subcellular location">
    <subcellularLocation>
        <location evidence="1">Late endosome membrane</location>
        <topology evidence="1">Peripheral membrane protein</topology>
    </subcellularLocation>
</comment>
<feature type="region of interest" description="Disordered" evidence="8">
    <location>
        <begin position="118"/>
        <end position="180"/>
    </location>
</feature>
<feature type="domain" description="VPS37 C-terminal" evidence="9">
    <location>
        <begin position="266"/>
        <end position="349"/>
    </location>
</feature>
<dbReference type="InterPro" id="IPR016135">
    <property type="entry name" value="UBQ-conjugating_enzyme/RWD"/>
</dbReference>
<evidence type="ECO:0000313" key="11">
    <source>
        <dbReference type="Proteomes" id="UP000192578"/>
    </source>
</evidence>
<gene>
    <name evidence="10" type="ORF">BV898_16652</name>
</gene>
<dbReference type="PANTHER" id="PTHR13678">
    <property type="entry name" value="VACUOLAR PROTEIN SORTING-ASSOCIATED PROTEIN 37"/>
    <property type="match status" value="1"/>
</dbReference>
<comment type="similarity">
    <text evidence="2">Belongs to the VPS37 family.</text>
</comment>
<feature type="compositionally biased region" description="Pro residues" evidence="8">
    <location>
        <begin position="120"/>
        <end position="130"/>
    </location>
</feature>
<keyword evidence="4" id="KW-0967">Endosome</keyword>
<dbReference type="OrthoDB" id="10260857at2759"/>
<keyword evidence="11" id="KW-1185">Reference proteome</keyword>
<dbReference type="SUPFAM" id="SSF54495">
    <property type="entry name" value="UBC-like"/>
    <property type="match status" value="1"/>
</dbReference>
<name>A0A9X6NGA0_HYPEX</name>
<feature type="compositionally biased region" description="Low complexity" evidence="8">
    <location>
        <begin position="168"/>
        <end position="178"/>
    </location>
</feature>
<keyword evidence="3 7" id="KW-0813">Transport</keyword>
<dbReference type="AlphaFoldDB" id="A0A9X6NGA0"/>